<sequence length="528" mass="59553">MPQGLLSGGEKPDRLSPWRSRPSRHPIRSGMPFCLPSRRRPVLVAIVIVTIIFFLRSDSLPFGFGADRPDRPKLEYAPACAQAIDHLRNRSYELTREVIYQKRCIRPVIDRDVDRAALTDIAQPLVGEGQLLQLDKTCAGWEEPSCDPIQLKVPPAYPILDYSHMIFGVATSLERLTESMFQFESWMAYSGASLIAVITDAKPKPSVKEDAKFEEVARKFRQHGIEVTLTRPWNTTVTQNEQHFTIVRDLLRHATPDTKWAAIVDDDTFFPSLYPLGLILDKHDHTVPAYLGGLSDNYDAVKHHGFMAFGGAGVFLSLGLLQQLDPHIEACLDEEHVPQGDGLLKACIYGKTKAELTVIEGLHQLDMGPDLAGLYESGTLPISLHHWKSWHQAPVDEMVKISEFCGSCFLQRFKFGTDTILSNGFSIATYPGGTASVNLTQMEGTFDGYPGFEWSLGPMRVPLDRFHKKSYRLIESEKVGRNLRQIFVHRVEDDLPSRHEIEAAKGAKIPHPKISTMRDEVVELWWEW</sequence>
<feature type="region of interest" description="Disordered" evidence="1">
    <location>
        <begin position="1"/>
        <end position="23"/>
    </location>
</feature>
<dbReference type="Pfam" id="PF04646">
    <property type="entry name" value="DUF604"/>
    <property type="match status" value="1"/>
</dbReference>
<gene>
    <name evidence="2" type="ORF">G7Z17_g3713</name>
</gene>
<protein>
    <recommendedName>
        <fullName evidence="4">Glycosyltransferase family 31 protein</fullName>
    </recommendedName>
</protein>
<keyword evidence="3" id="KW-1185">Reference proteome</keyword>
<evidence type="ECO:0008006" key="4">
    <source>
        <dbReference type="Google" id="ProtNLM"/>
    </source>
</evidence>
<dbReference type="Gene3D" id="3.90.550.50">
    <property type="match status" value="1"/>
</dbReference>
<proteinExistence type="predicted"/>
<evidence type="ECO:0000313" key="3">
    <source>
        <dbReference type="Proteomes" id="UP000722485"/>
    </source>
</evidence>
<reference evidence="2" key="1">
    <citation type="submission" date="2020-03" db="EMBL/GenBank/DDBJ databases">
        <title>Draft Genome Sequence of Cylindrodendrum hubeiense.</title>
        <authorList>
            <person name="Buettner E."/>
            <person name="Kellner H."/>
        </authorList>
    </citation>
    <scope>NUCLEOTIDE SEQUENCE</scope>
    <source>
        <strain evidence="2">IHI 201604</strain>
    </source>
</reference>
<dbReference type="EMBL" id="JAANBB010000047">
    <property type="protein sequence ID" value="KAF7553329.1"/>
    <property type="molecule type" value="Genomic_DNA"/>
</dbReference>
<comment type="caution">
    <text evidence="2">The sequence shown here is derived from an EMBL/GenBank/DDBJ whole genome shotgun (WGS) entry which is preliminary data.</text>
</comment>
<name>A0A9P5HAA2_9HYPO</name>
<dbReference type="InterPro" id="IPR006740">
    <property type="entry name" value="DUF604"/>
</dbReference>
<dbReference type="Proteomes" id="UP000722485">
    <property type="component" value="Unassembled WGS sequence"/>
</dbReference>
<evidence type="ECO:0000313" key="2">
    <source>
        <dbReference type="EMBL" id="KAF7553329.1"/>
    </source>
</evidence>
<dbReference type="PANTHER" id="PTHR10811">
    <property type="entry name" value="FRINGE-RELATED"/>
    <property type="match status" value="1"/>
</dbReference>
<accession>A0A9P5HAA2</accession>
<organism evidence="2 3">
    <name type="scientific">Cylindrodendrum hubeiense</name>
    <dbReference type="NCBI Taxonomy" id="595255"/>
    <lineage>
        <taxon>Eukaryota</taxon>
        <taxon>Fungi</taxon>
        <taxon>Dikarya</taxon>
        <taxon>Ascomycota</taxon>
        <taxon>Pezizomycotina</taxon>
        <taxon>Sordariomycetes</taxon>
        <taxon>Hypocreomycetidae</taxon>
        <taxon>Hypocreales</taxon>
        <taxon>Nectriaceae</taxon>
        <taxon>Cylindrodendrum</taxon>
    </lineage>
</organism>
<dbReference type="OrthoDB" id="414175at2759"/>
<evidence type="ECO:0000256" key="1">
    <source>
        <dbReference type="SAM" id="MobiDB-lite"/>
    </source>
</evidence>
<dbReference type="AlphaFoldDB" id="A0A9P5HAA2"/>